<dbReference type="InterPro" id="IPR001680">
    <property type="entry name" value="WD40_rpt"/>
</dbReference>
<dbReference type="PROSITE" id="PS50837">
    <property type="entry name" value="NACHT"/>
    <property type="match status" value="1"/>
</dbReference>
<dbReference type="PRINTS" id="PR00320">
    <property type="entry name" value="GPROTEINBRPT"/>
</dbReference>
<protein>
    <submittedName>
        <fullName evidence="6">WD40 repeat</fullName>
    </submittedName>
</protein>
<dbReference type="InterPro" id="IPR027417">
    <property type="entry name" value="P-loop_NTPase"/>
</dbReference>
<dbReference type="CDD" id="cd00200">
    <property type="entry name" value="WD40"/>
    <property type="match status" value="1"/>
</dbReference>
<evidence type="ECO:0000313" key="6">
    <source>
        <dbReference type="EMBL" id="VFJ49189.1"/>
    </source>
</evidence>
<feature type="transmembrane region" description="Helical" evidence="4">
    <location>
        <begin position="55"/>
        <end position="74"/>
    </location>
</feature>
<proteinExistence type="predicted"/>
<dbReference type="InterPro" id="IPR003593">
    <property type="entry name" value="AAA+_ATPase"/>
</dbReference>
<keyword evidence="4" id="KW-1133">Transmembrane helix</keyword>
<dbReference type="Pfam" id="PF08662">
    <property type="entry name" value="eIF2A"/>
    <property type="match status" value="1"/>
</dbReference>
<feature type="repeat" description="WD" evidence="3">
    <location>
        <begin position="954"/>
        <end position="995"/>
    </location>
</feature>
<dbReference type="Pfam" id="PF00400">
    <property type="entry name" value="WD40"/>
    <property type="match status" value="5"/>
</dbReference>
<dbReference type="PANTHER" id="PTHR19879:SF9">
    <property type="entry name" value="TRANSCRIPTION INITIATION FACTOR TFIID SUBUNIT 5"/>
    <property type="match status" value="1"/>
</dbReference>
<dbReference type="EMBL" id="CAADEY010000024">
    <property type="protein sequence ID" value="VFJ49189.1"/>
    <property type="molecule type" value="Genomic_DNA"/>
</dbReference>
<dbReference type="PROSITE" id="PS50082">
    <property type="entry name" value="WD_REPEATS_2"/>
    <property type="match status" value="6"/>
</dbReference>
<dbReference type="PROSITE" id="PS50294">
    <property type="entry name" value="WD_REPEATS_REGION"/>
    <property type="match status" value="5"/>
</dbReference>
<feature type="domain" description="NACHT" evidence="5">
    <location>
        <begin position="139"/>
        <end position="233"/>
    </location>
</feature>
<dbReference type="SMART" id="SM00382">
    <property type="entry name" value="AAA"/>
    <property type="match status" value="1"/>
</dbReference>
<dbReference type="PANTHER" id="PTHR19879">
    <property type="entry name" value="TRANSCRIPTION INITIATION FACTOR TFIID"/>
    <property type="match status" value="1"/>
</dbReference>
<dbReference type="InterPro" id="IPR007111">
    <property type="entry name" value="NACHT_NTPase"/>
</dbReference>
<dbReference type="InterPro" id="IPR013979">
    <property type="entry name" value="TIF_beta_prop-like"/>
</dbReference>
<feature type="transmembrane region" description="Helical" evidence="4">
    <location>
        <begin position="837"/>
        <end position="860"/>
    </location>
</feature>
<dbReference type="SUPFAM" id="SSF52540">
    <property type="entry name" value="P-loop containing nucleoside triphosphate hydrolases"/>
    <property type="match status" value="1"/>
</dbReference>
<dbReference type="InterPro" id="IPR036322">
    <property type="entry name" value="WD40_repeat_dom_sf"/>
</dbReference>
<dbReference type="Gene3D" id="2.130.10.10">
    <property type="entry name" value="YVTN repeat-like/Quinoprotein amine dehydrogenase"/>
    <property type="match status" value="3"/>
</dbReference>
<dbReference type="Pfam" id="PF05729">
    <property type="entry name" value="NACHT"/>
    <property type="match status" value="1"/>
</dbReference>
<organism evidence="6">
    <name type="scientific">Candidatus Kentrum sp. DK</name>
    <dbReference type="NCBI Taxonomy" id="2126562"/>
    <lineage>
        <taxon>Bacteria</taxon>
        <taxon>Pseudomonadati</taxon>
        <taxon>Pseudomonadota</taxon>
        <taxon>Gammaproteobacteria</taxon>
        <taxon>Candidatus Kentrum</taxon>
    </lineage>
</organism>
<name>A0A450SAN6_9GAMM</name>
<dbReference type="InterPro" id="IPR019775">
    <property type="entry name" value="WD40_repeat_CS"/>
</dbReference>
<gene>
    <name evidence="6" type="ORF">BECKDK2373C_GA0170839_102427</name>
</gene>
<evidence type="ECO:0000256" key="3">
    <source>
        <dbReference type="PROSITE-ProRule" id="PRU00221"/>
    </source>
</evidence>
<evidence type="ECO:0000256" key="2">
    <source>
        <dbReference type="ARBA" id="ARBA00022737"/>
    </source>
</evidence>
<keyword evidence="1 3" id="KW-0853">WD repeat</keyword>
<dbReference type="PROSITE" id="PS00678">
    <property type="entry name" value="WD_REPEATS_1"/>
    <property type="match status" value="3"/>
</dbReference>
<dbReference type="SUPFAM" id="SSF50978">
    <property type="entry name" value="WD40 repeat-like"/>
    <property type="match status" value="1"/>
</dbReference>
<feature type="repeat" description="WD" evidence="3">
    <location>
        <begin position="994"/>
        <end position="1035"/>
    </location>
</feature>
<feature type="transmembrane region" description="Helical" evidence="4">
    <location>
        <begin position="803"/>
        <end position="825"/>
    </location>
</feature>
<feature type="repeat" description="WD" evidence="3">
    <location>
        <begin position="1120"/>
        <end position="1161"/>
    </location>
</feature>
<evidence type="ECO:0000256" key="1">
    <source>
        <dbReference type="ARBA" id="ARBA00022574"/>
    </source>
</evidence>
<reference evidence="6" key="1">
    <citation type="submission" date="2019-02" db="EMBL/GenBank/DDBJ databases">
        <authorList>
            <person name="Gruber-Vodicka R. H."/>
            <person name="Seah K. B. B."/>
        </authorList>
    </citation>
    <scope>NUCLEOTIDE SEQUENCE</scope>
    <source>
        <strain evidence="6">BECK_DK161</strain>
    </source>
</reference>
<evidence type="ECO:0000256" key="4">
    <source>
        <dbReference type="SAM" id="Phobius"/>
    </source>
</evidence>
<feature type="repeat" description="WD" evidence="3">
    <location>
        <begin position="1202"/>
        <end position="1234"/>
    </location>
</feature>
<keyword evidence="4" id="KW-0812">Transmembrane</keyword>
<dbReference type="InterPro" id="IPR015943">
    <property type="entry name" value="WD40/YVTN_repeat-like_dom_sf"/>
</dbReference>
<keyword evidence="2" id="KW-0677">Repeat</keyword>
<dbReference type="SMART" id="SM00320">
    <property type="entry name" value="WD40"/>
    <property type="match status" value="8"/>
</dbReference>
<dbReference type="Gene3D" id="3.40.50.300">
    <property type="entry name" value="P-loop containing nucleotide triphosphate hydrolases"/>
    <property type="match status" value="1"/>
</dbReference>
<keyword evidence="4" id="KW-0472">Membrane</keyword>
<evidence type="ECO:0000259" key="5">
    <source>
        <dbReference type="PROSITE" id="PS50837"/>
    </source>
</evidence>
<accession>A0A450SAN6</accession>
<feature type="repeat" description="WD" evidence="3">
    <location>
        <begin position="1035"/>
        <end position="1076"/>
    </location>
</feature>
<feature type="transmembrane region" description="Helical" evidence="4">
    <location>
        <begin position="21"/>
        <end position="49"/>
    </location>
</feature>
<dbReference type="InterPro" id="IPR020472">
    <property type="entry name" value="WD40_PAC1"/>
</dbReference>
<sequence length="1402" mass="158030">MPLTLVDFIDRLSETFADMSAGSLAVGVVSTVLGGLVVVFVAGLSIRVWKGFSKLFWRTSAHLGAMPGFRGVVIRGYLRRMRKKFGTVRNIYLDQNDELDLHHVFVPLTLRARGSESNQSTDDIITIPQTTQEILTQNPRLVILGAPGSGKTTLLKALASGVGQRHWQEWEKLIPIFVSLGEFSRAQGEPELYDWLARTLLLEKYGLKQSEPLLKKLLVKGRLLLLLDGLDEVNSGNLPSVLTRIDTFLGEDGDGQGNNKNTRCRILLTCREQNYDLISDNIVLLRTRGMREYRLTDMRDGEVDAMVHTRSQDFHENGKCISSFLDAIRAVPRVYELHRNPLLLTLSIALYLYRPDNTVPQTRTEFYEWGIQHLFQRHDFLDDRQRPSKNQFEMRPKYALLRRFALKSMESASAQGVDFEAFPVVDLIQSAKDLANSFPEIRQKEARKLVMEIRDEAGLICGSREGYDDGVYTFAHRSFHEYCTARELADLDNKGFQRLREHLIHPAWRQTVLFYCGIDHCHAEQVVEHLLETSGSASLIDDIDGIELAGHCAAALVAPQVGLRLRVVMALGEALSTIQDTDARHRLLLSLLEIGRETPPEVHTAVDKILRASVISEDPVEFTANLDRLGKTAALPLLNFMANSGDLAQQQAALRSVMELKGLEQIDLLWQLLAVFQVQKDGVRAAETRRQLLARMPEDGAVARLNSLPVHFREMEDSELRAIYPFPDAEGRVVKTNFTCLLKLEADAINGALASHDYLKNPGTPWERFLGLVVGPKGPRKRKDWKNLPADRSRRIWAVPWQWLGRIGVGVGLLAGLWATMLVFMDGSDGVSDMDGASFPFWIVMTVFAGFITALLWPLWNGIAKAIGWIEEHGVLSGKLDGLLEGLARRTLLFCPFILYWALVPWINHSNLEEHGKRVNSIAFLSDNQRIFTGNMDNIAPFKAANTWEMNRSFPHSPKSVTSVAFSPNGQRVLTGSKDGTAVLWDINTAKKNRFQRSSTVTSVAFSPDSQRVLTGSEDGTAVLWEIDTEDAIRRFQHSSAVTSVAFSPDGQQVLTGSRDKTAVLWKTDTGEAIYCLPHSGGVTSVAFSPDGQEILTNFRKDGNDITLLWSVDIGTEIHRFKHSSWVSSVAFSPNGHRILTGFFNSGAVLWDVDTKEKIRNVAPSENITSVVFSPDGQWILTASGGKTAVLWDANSGQKLHRFNHLIGVNSVAFSPDGKMVLTASEDGLVRIWDSDSLLTDFASFRNESFVPLWNDFFVPFWNESFIPFCNGFIVLFWNEFLVSFWNEFTWKYDVPAFLLLVFLFGFFPTTKLFDPGRRLYLPKKPNPYIHLYYIPGVEKWLPGQIYDREDKYRVWTRSFTRFGSVYDTEGSSLRPAERRLSLISWAMPNLLKPGKYFQWLV</sequence>
<feature type="repeat" description="WD" evidence="3">
    <location>
        <begin position="1161"/>
        <end position="1202"/>
    </location>
</feature>